<dbReference type="RefSeq" id="WP_161213456.1">
    <property type="nucleotide sequence ID" value="NZ_WWVX01000005.1"/>
</dbReference>
<comment type="caution">
    <text evidence="1">The sequence shown here is derived from an EMBL/GenBank/DDBJ whole genome shotgun (WGS) entry which is preliminary data.</text>
</comment>
<name>A0ABW9WVC3_9FIRM</name>
<evidence type="ECO:0000313" key="2">
    <source>
        <dbReference type="Proteomes" id="UP000474718"/>
    </source>
</evidence>
<dbReference type="Gene3D" id="2.60.40.1120">
    <property type="entry name" value="Carboxypeptidase-like, regulatory domain"/>
    <property type="match status" value="1"/>
</dbReference>
<dbReference type="EMBL" id="WWVX01000005">
    <property type="protein sequence ID" value="MZL69721.1"/>
    <property type="molecule type" value="Genomic_DNA"/>
</dbReference>
<accession>A0ABW9WVC3</accession>
<keyword evidence="2" id="KW-1185">Reference proteome</keyword>
<sequence>MAIASGKQKRKSFALFYAPAGKTPEIIGKGIESVAIEQSPTVESTADVLGNVETELSSYEKTTELDPIYVTGGNLFSEKLDEIEEKELILEDVVQPFIWAKLYKTAGAGKYVAWKQDAVIELTSFGGDTKGVACPCTLHWIGERTFGTFDPATKTFAPDGGAQQLVTFLVKSGSNAVSGAKITVNDGVLTTNGNGVAEVELPTGSYAYTVMADGMTAANGNITVASAALLQEITMTAAG</sequence>
<organism evidence="1 2">
    <name type="scientific">Bittarella massiliensis</name>
    <name type="common">ex Durand et al. 2017</name>
    <dbReference type="NCBI Taxonomy" id="1720313"/>
    <lineage>
        <taxon>Bacteria</taxon>
        <taxon>Bacillati</taxon>
        <taxon>Bacillota</taxon>
        <taxon>Clostridia</taxon>
        <taxon>Eubacteriales</taxon>
        <taxon>Oscillospiraceae</taxon>
        <taxon>Bittarella (ex Durand et al. 2017)</taxon>
    </lineage>
</organism>
<evidence type="ECO:0008006" key="3">
    <source>
        <dbReference type="Google" id="ProtNLM"/>
    </source>
</evidence>
<protein>
    <recommendedName>
        <fullName evidence="3">Major tail protein</fullName>
    </recommendedName>
</protein>
<evidence type="ECO:0000313" key="1">
    <source>
        <dbReference type="EMBL" id="MZL69721.1"/>
    </source>
</evidence>
<proteinExistence type="predicted"/>
<reference evidence="1 2" key="1">
    <citation type="journal article" date="2019" name="Nat. Med.">
        <title>A library of human gut bacterial isolates paired with longitudinal multiomics data enables mechanistic microbiome research.</title>
        <authorList>
            <person name="Poyet M."/>
            <person name="Groussin M."/>
            <person name="Gibbons S.M."/>
            <person name="Avila-Pacheco J."/>
            <person name="Jiang X."/>
            <person name="Kearney S.M."/>
            <person name="Perrotta A.R."/>
            <person name="Berdy B."/>
            <person name="Zhao S."/>
            <person name="Lieberman T.D."/>
            <person name="Swanson P.K."/>
            <person name="Smith M."/>
            <person name="Roesemann S."/>
            <person name="Alexander J.E."/>
            <person name="Rich S.A."/>
            <person name="Livny J."/>
            <person name="Vlamakis H."/>
            <person name="Clish C."/>
            <person name="Bullock K."/>
            <person name="Deik A."/>
            <person name="Scott J."/>
            <person name="Pierce K.A."/>
            <person name="Xavier R.J."/>
            <person name="Alm E.J."/>
        </authorList>
    </citation>
    <scope>NUCLEOTIDE SEQUENCE [LARGE SCALE GENOMIC DNA]</scope>
    <source>
        <strain evidence="1 2">BIOML-A2</strain>
    </source>
</reference>
<gene>
    <name evidence="1" type="ORF">GT747_08130</name>
</gene>
<dbReference type="Proteomes" id="UP000474718">
    <property type="component" value="Unassembled WGS sequence"/>
</dbReference>